<feature type="domain" description="CN hydrolase" evidence="1">
    <location>
        <begin position="4"/>
        <end position="154"/>
    </location>
</feature>
<name>A0A382Y0I1_9ZZZZ</name>
<reference evidence="2" key="1">
    <citation type="submission" date="2018-05" db="EMBL/GenBank/DDBJ databases">
        <authorList>
            <person name="Lanie J.A."/>
            <person name="Ng W.-L."/>
            <person name="Kazmierczak K.M."/>
            <person name="Andrzejewski T.M."/>
            <person name="Davidsen T.M."/>
            <person name="Wayne K.J."/>
            <person name="Tettelin H."/>
            <person name="Glass J.I."/>
            <person name="Rusch D."/>
            <person name="Podicherti R."/>
            <person name="Tsui H.-C.T."/>
            <person name="Winkler M.E."/>
        </authorList>
    </citation>
    <scope>NUCLEOTIDE SEQUENCE</scope>
</reference>
<evidence type="ECO:0000313" key="2">
    <source>
        <dbReference type="EMBL" id="SVD76261.1"/>
    </source>
</evidence>
<dbReference type="InterPro" id="IPR003010">
    <property type="entry name" value="C-N_Hydrolase"/>
</dbReference>
<dbReference type="PANTHER" id="PTHR23088:SF27">
    <property type="entry name" value="DEAMINATED GLUTATHIONE AMIDASE"/>
    <property type="match status" value="1"/>
</dbReference>
<feature type="non-terminal residue" evidence="2">
    <location>
        <position position="154"/>
    </location>
</feature>
<dbReference type="Pfam" id="PF00795">
    <property type="entry name" value="CN_hydrolase"/>
    <property type="match status" value="1"/>
</dbReference>
<evidence type="ECO:0000259" key="1">
    <source>
        <dbReference type="PROSITE" id="PS50263"/>
    </source>
</evidence>
<dbReference type="SUPFAM" id="SSF56317">
    <property type="entry name" value="Carbon-nitrogen hydrolase"/>
    <property type="match status" value="1"/>
</dbReference>
<dbReference type="PANTHER" id="PTHR23088">
    <property type="entry name" value="NITRILASE-RELATED"/>
    <property type="match status" value="1"/>
</dbReference>
<organism evidence="2">
    <name type="scientific">marine metagenome</name>
    <dbReference type="NCBI Taxonomy" id="408172"/>
    <lineage>
        <taxon>unclassified sequences</taxon>
        <taxon>metagenomes</taxon>
        <taxon>ecological metagenomes</taxon>
    </lineage>
</organism>
<accession>A0A382Y0I1</accession>
<dbReference type="AlphaFoldDB" id="A0A382Y0I1"/>
<dbReference type="Gene3D" id="3.60.110.10">
    <property type="entry name" value="Carbon-nitrogen hydrolase"/>
    <property type="match status" value="1"/>
</dbReference>
<dbReference type="EMBL" id="UINC01171609">
    <property type="protein sequence ID" value="SVD76261.1"/>
    <property type="molecule type" value="Genomic_DNA"/>
</dbReference>
<protein>
    <recommendedName>
        <fullName evidence="1">CN hydrolase domain-containing protein</fullName>
    </recommendedName>
</protein>
<dbReference type="PROSITE" id="PS50263">
    <property type="entry name" value="CN_HYDROLASE"/>
    <property type="match status" value="1"/>
</dbReference>
<dbReference type="InterPro" id="IPR036526">
    <property type="entry name" value="C-N_Hydrolase_sf"/>
</dbReference>
<sequence>MRRITIASIQPPCLDEASPASHAHMVEKGFALLEEALTKDTAFCCLPEYFNVFGADSAAYCTLAQNHAALLDRTRALAAQHASHIILPMLVPDGEGFYNRAYLIDPQGHIKGHYNKIHPTLGEREQFKVSAGSDLTVFDTEHGRIAIPICYDIY</sequence>
<proteinExistence type="predicted"/>
<gene>
    <name evidence="2" type="ORF">METZ01_LOCUS429115</name>
</gene>